<dbReference type="Pfam" id="PF19300">
    <property type="entry name" value="BPD_transp_1_N"/>
    <property type="match status" value="1"/>
</dbReference>
<dbReference type="CDD" id="cd06261">
    <property type="entry name" value="TM_PBP2"/>
    <property type="match status" value="1"/>
</dbReference>
<sequence>MLGYLLRRVLAAIPVLLVVALFVFLLLRLSPGDPAAIIAGDNASPQQLQQIRDILGLNQPLHRQFFIWLGGVLRGDFGISLLSQTPVLTMIGQRLEPTISLALVSIVFTALIAVPLGVLAAWRRGGWIDNLVMSASVVGFSIPVFVIGYVLIQIFAIELRWLPVQGFRSITQGVGEFASRIVLPALALSTVYIALIARMTRASVLGVLDEDYIRTARAKGVTEPVVLFHHALRNAAVPILTVIGTGFALMVSGVVVTETVFNIPGLGRLIVDAVLARDYPVIQALILLTAGLYVLINLLIDISYALTDPRIRY</sequence>
<keyword evidence="4 7" id="KW-0812">Transmembrane</keyword>
<dbReference type="PANTHER" id="PTHR43163:SF3">
    <property type="entry name" value="PEPTIDE ABC TRANSPORTER PERMEASE PROTEIN"/>
    <property type="match status" value="1"/>
</dbReference>
<keyword evidence="2 7" id="KW-0813">Transport</keyword>
<dbReference type="EMBL" id="JBHUGH010000002">
    <property type="protein sequence ID" value="MFD1911294.1"/>
    <property type="molecule type" value="Genomic_DNA"/>
</dbReference>
<keyword evidence="10" id="KW-1185">Reference proteome</keyword>
<keyword evidence="5 7" id="KW-1133">Transmembrane helix</keyword>
<evidence type="ECO:0000313" key="10">
    <source>
        <dbReference type="Proteomes" id="UP001597353"/>
    </source>
</evidence>
<evidence type="ECO:0000256" key="1">
    <source>
        <dbReference type="ARBA" id="ARBA00004651"/>
    </source>
</evidence>
<evidence type="ECO:0000259" key="8">
    <source>
        <dbReference type="PROSITE" id="PS50928"/>
    </source>
</evidence>
<dbReference type="InterPro" id="IPR000515">
    <property type="entry name" value="MetI-like"/>
</dbReference>
<comment type="caution">
    <text evidence="9">The sequence shown here is derived from an EMBL/GenBank/DDBJ whole genome shotgun (WGS) entry which is preliminary data.</text>
</comment>
<dbReference type="Pfam" id="PF00528">
    <property type="entry name" value="BPD_transp_1"/>
    <property type="match status" value="1"/>
</dbReference>
<dbReference type="InterPro" id="IPR035906">
    <property type="entry name" value="MetI-like_sf"/>
</dbReference>
<evidence type="ECO:0000256" key="7">
    <source>
        <dbReference type="RuleBase" id="RU363032"/>
    </source>
</evidence>
<comment type="subcellular location">
    <subcellularLocation>
        <location evidence="1 7">Cell membrane</location>
        <topology evidence="1 7">Multi-pass membrane protein</topology>
    </subcellularLocation>
</comment>
<feature type="transmembrane region" description="Helical" evidence="7">
    <location>
        <begin position="237"/>
        <end position="261"/>
    </location>
</feature>
<proteinExistence type="inferred from homology"/>
<accession>A0ABW4S109</accession>
<reference evidence="10" key="1">
    <citation type="journal article" date="2019" name="Int. J. Syst. Evol. Microbiol.">
        <title>The Global Catalogue of Microorganisms (GCM) 10K type strain sequencing project: providing services to taxonomists for standard genome sequencing and annotation.</title>
        <authorList>
            <consortium name="The Broad Institute Genomics Platform"/>
            <consortium name="The Broad Institute Genome Sequencing Center for Infectious Disease"/>
            <person name="Wu L."/>
            <person name="Ma J."/>
        </authorList>
    </citation>
    <scope>NUCLEOTIDE SEQUENCE [LARGE SCALE GENOMIC DNA]</scope>
    <source>
        <strain evidence="10">CGMCC 4.7242</strain>
    </source>
</reference>
<protein>
    <submittedName>
        <fullName evidence="9">ABC transporter permease</fullName>
    </submittedName>
</protein>
<feature type="transmembrane region" description="Helical" evidence="7">
    <location>
        <begin position="177"/>
        <end position="197"/>
    </location>
</feature>
<comment type="similarity">
    <text evidence="7">Belongs to the binding-protein-dependent transport system permease family.</text>
</comment>
<organism evidence="9 10">
    <name type="scientific">Halodurantibacterium flavum</name>
    <dbReference type="NCBI Taxonomy" id="1382802"/>
    <lineage>
        <taxon>Bacteria</taxon>
        <taxon>Pseudomonadati</taxon>
        <taxon>Pseudomonadota</taxon>
        <taxon>Alphaproteobacteria</taxon>
        <taxon>Rhodobacterales</taxon>
        <taxon>Paracoccaceae</taxon>
        <taxon>Halodurantibacterium</taxon>
    </lineage>
</organism>
<feature type="transmembrane region" description="Helical" evidence="7">
    <location>
        <begin position="281"/>
        <end position="306"/>
    </location>
</feature>
<dbReference type="PANTHER" id="PTHR43163">
    <property type="entry name" value="DIPEPTIDE TRANSPORT SYSTEM PERMEASE PROTEIN DPPB-RELATED"/>
    <property type="match status" value="1"/>
</dbReference>
<name>A0ABW4S109_9RHOB</name>
<evidence type="ECO:0000313" key="9">
    <source>
        <dbReference type="EMBL" id="MFD1911294.1"/>
    </source>
</evidence>
<keyword evidence="3" id="KW-1003">Cell membrane</keyword>
<dbReference type="RefSeq" id="WP_390259563.1">
    <property type="nucleotide sequence ID" value="NZ_JBHUGH010000002.1"/>
</dbReference>
<evidence type="ECO:0000256" key="3">
    <source>
        <dbReference type="ARBA" id="ARBA00022475"/>
    </source>
</evidence>
<dbReference type="Proteomes" id="UP001597353">
    <property type="component" value="Unassembled WGS sequence"/>
</dbReference>
<feature type="domain" description="ABC transmembrane type-1" evidence="8">
    <location>
        <begin position="95"/>
        <end position="300"/>
    </location>
</feature>
<gene>
    <name evidence="9" type="ORF">ACFSGJ_03585</name>
</gene>
<evidence type="ECO:0000256" key="2">
    <source>
        <dbReference type="ARBA" id="ARBA00022448"/>
    </source>
</evidence>
<evidence type="ECO:0000256" key="6">
    <source>
        <dbReference type="ARBA" id="ARBA00023136"/>
    </source>
</evidence>
<evidence type="ECO:0000256" key="4">
    <source>
        <dbReference type="ARBA" id="ARBA00022692"/>
    </source>
</evidence>
<dbReference type="InterPro" id="IPR045621">
    <property type="entry name" value="BPD_transp_1_N"/>
</dbReference>
<dbReference type="PROSITE" id="PS50928">
    <property type="entry name" value="ABC_TM1"/>
    <property type="match status" value="1"/>
</dbReference>
<evidence type="ECO:0000256" key="5">
    <source>
        <dbReference type="ARBA" id="ARBA00022989"/>
    </source>
</evidence>
<dbReference type="SUPFAM" id="SSF161098">
    <property type="entry name" value="MetI-like"/>
    <property type="match status" value="1"/>
</dbReference>
<dbReference type="Gene3D" id="1.10.3720.10">
    <property type="entry name" value="MetI-like"/>
    <property type="match status" value="1"/>
</dbReference>
<feature type="transmembrane region" description="Helical" evidence="7">
    <location>
        <begin position="99"/>
        <end position="122"/>
    </location>
</feature>
<feature type="transmembrane region" description="Helical" evidence="7">
    <location>
        <begin position="134"/>
        <end position="157"/>
    </location>
</feature>
<keyword evidence="6 7" id="KW-0472">Membrane</keyword>